<dbReference type="InterPro" id="IPR011006">
    <property type="entry name" value="CheY-like_superfamily"/>
</dbReference>
<evidence type="ECO:0000256" key="1">
    <source>
        <dbReference type="PROSITE-ProRule" id="PRU00169"/>
    </source>
</evidence>
<dbReference type="AlphaFoldDB" id="A0A238X7Y6"/>
<dbReference type="PANTHER" id="PTHR44520">
    <property type="entry name" value="RESPONSE REGULATOR RCP1-RELATED"/>
    <property type="match status" value="1"/>
</dbReference>
<dbReference type="EMBL" id="FZNN01000009">
    <property type="protein sequence ID" value="SNR54728.1"/>
    <property type="molecule type" value="Genomic_DNA"/>
</dbReference>
<dbReference type="CDD" id="cd17557">
    <property type="entry name" value="REC_Rcp-like"/>
    <property type="match status" value="1"/>
</dbReference>
<dbReference type="SMART" id="SM00448">
    <property type="entry name" value="REC"/>
    <property type="match status" value="1"/>
</dbReference>
<keyword evidence="1" id="KW-0597">Phosphoprotein</keyword>
<organism evidence="3 4">
    <name type="scientific">Puniceibacterium sediminis</name>
    <dbReference type="NCBI Taxonomy" id="1608407"/>
    <lineage>
        <taxon>Bacteria</taxon>
        <taxon>Pseudomonadati</taxon>
        <taxon>Pseudomonadota</taxon>
        <taxon>Alphaproteobacteria</taxon>
        <taxon>Rhodobacterales</taxon>
        <taxon>Paracoccaceae</taxon>
        <taxon>Puniceibacterium</taxon>
    </lineage>
</organism>
<feature type="modified residue" description="4-aspartylphosphate" evidence="1">
    <location>
        <position position="70"/>
    </location>
</feature>
<dbReference type="Proteomes" id="UP000198417">
    <property type="component" value="Unassembled WGS sequence"/>
</dbReference>
<dbReference type="InterPro" id="IPR001789">
    <property type="entry name" value="Sig_transdc_resp-reg_receiver"/>
</dbReference>
<dbReference type="GO" id="GO:0000160">
    <property type="term" value="P:phosphorelay signal transduction system"/>
    <property type="evidence" value="ECO:0007669"/>
    <property type="project" value="InterPro"/>
</dbReference>
<dbReference type="SUPFAM" id="SSF52172">
    <property type="entry name" value="CheY-like"/>
    <property type="match status" value="1"/>
</dbReference>
<sequence>MMTHTAPQNTAPLEIIMIEDDDFDAKQLRRTLTATGIKNNLTRCIDGVEALEFLRKDSGELPRAFIILLDINMPRMNGHEFLEEIRKDPKLRRSVVFVMSTSTDEQDINSAYDKNVAGYVVKGGRSEENQELFKVLNEIWKLVLLPEIT</sequence>
<evidence type="ECO:0000259" key="2">
    <source>
        <dbReference type="PROSITE" id="PS50110"/>
    </source>
</evidence>
<keyword evidence="4" id="KW-1185">Reference proteome</keyword>
<dbReference type="PROSITE" id="PS50110">
    <property type="entry name" value="RESPONSE_REGULATORY"/>
    <property type="match status" value="1"/>
</dbReference>
<proteinExistence type="predicted"/>
<evidence type="ECO:0000313" key="4">
    <source>
        <dbReference type="Proteomes" id="UP000198417"/>
    </source>
</evidence>
<protein>
    <submittedName>
        <fullName evidence="3">CheY chemotaxis protein or a CheY-like REC (Receiver) domain</fullName>
    </submittedName>
</protein>
<feature type="domain" description="Response regulatory" evidence="2">
    <location>
        <begin position="14"/>
        <end position="137"/>
    </location>
</feature>
<accession>A0A238X7Y6</accession>
<dbReference type="Gene3D" id="3.40.50.2300">
    <property type="match status" value="1"/>
</dbReference>
<dbReference type="OrthoDB" id="9793549at2"/>
<dbReference type="InterPro" id="IPR052893">
    <property type="entry name" value="TCS_response_regulator"/>
</dbReference>
<name>A0A238X7Y6_9RHOB</name>
<reference evidence="3 4" key="1">
    <citation type="submission" date="2017-06" db="EMBL/GenBank/DDBJ databases">
        <authorList>
            <person name="Kim H.J."/>
            <person name="Triplett B.A."/>
        </authorList>
    </citation>
    <scope>NUCLEOTIDE SEQUENCE [LARGE SCALE GENOMIC DNA]</scope>
    <source>
        <strain evidence="3 4">DSM 29052</strain>
    </source>
</reference>
<dbReference type="RefSeq" id="WP_089270717.1">
    <property type="nucleotide sequence ID" value="NZ_FZNN01000009.1"/>
</dbReference>
<gene>
    <name evidence="3" type="ORF">SAMN06265370_109138</name>
</gene>
<dbReference type="PANTHER" id="PTHR44520:SF2">
    <property type="entry name" value="RESPONSE REGULATOR RCP1"/>
    <property type="match status" value="1"/>
</dbReference>
<dbReference type="Pfam" id="PF00072">
    <property type="entry name" value="Response_reg"/>
    <property type="match status" value="1"/>
</dbReference>
<evidence type="ECO:0000313" key="3">
    <source>
        <dbReference type="EMBL" id="SNR54728.1"/>
    </source>
</evidence>